<dbReference type="EMBL" id="JASCZI010001040">
    <property type="protein sequence ID" value="MED6114135.1"/>
    <property type="molecule type" value="Genomic_DNA"/>
</dbReference>
<dbReference type="Proteomes" id="UP001341840">
    <property type="component" value="Unassembled WGS sequence"/>
</dbReference>
<evidence type="ECO:0000313" key="1">
    <source>
        <dbReference type="EMBL" id="MED6114135.1"/>
    </source>
</evidence>
<gene>
    <name evidence="1" type="ORF">PIB30_077397</name>
</gene>
<protein>
    <submittedName>
        <fullName evidence="1">Uncharacterized protein</fullName>
    </submittedName>
</protein>
<comment type="caution">
    <text evidence="1">The sequence shown here is derived from an EMBL/GenBank/DDBJ whole genome shotgun (WGS) entry which is preliminary data.</text>
</comment>
<organism evidence="1 2">
    <name type="scientific">Stylosanthes scabra</name>
    <dbReference type="NCBI Taxonomy" id="79078"/>
    <lineage>
        <taxon>Eukaryota</taxon>
        <taxon>Viridiplantae</taxon>
        <taxon>Streptophyta</taxon>
        <taxon>Embryophyta</taxon>
        <taxon>Tracheophyta</taxon>
        <taxon>Spermatophyta</taxon>
        <taxon>Magnoliopsida</taxon>
        <taxon>eudicotyledons</taxon>
        <taxon>Gunneridae</taxon>
        <taxon>Pentapetalae</taxon>
        <taxon>rosids</taxon>
        <taxon>fabids</taxon>
        <taxon>Fabales</taxon>
        <taxon>Fabaceae</taxon>
        <taxon>Papilionoideae</taxon>
        <taxon>50 kb inversion clade</taxon>
        <taxon>dalbergioids sensu lato</taxon>
        <taxon>Dalbergieae</taxon>
        <taxon>Pterocarpus clade</taxon>
        <taxon>Stylosanthes</taxon>
    </lineage>
</organism>
<keyword evidence="2" id="KW-1185">Reference proteome</keyword>
<feature type="non-terminal residue" evidence="1">
    <location>
        <position position="1"/>
    </location>
</feature>
<accession>A0ABU6QRQ9</accession>
<proteinExistence type="predicted"/>
<sequence length="133" mass="15186">ELEVDHACRFTMALVVSSQSNFKNELVLITDKLDENNYCFTWQKSVLLTIRTLNLQDYLSFDKAPPQFEEILETETESKAVTNSDAVEAEITKKTPSKGTKVLRELQKYVDWVQNNDCALMTWLDASIAFDVG</sequence>
<reference evidence="1 2" key="1">
    <citation type="journal article" date="2023" name="Plants (Basel)">
        <title>Bridging the Gap: Combining Genomics and Transcriptomics Approaches to Understand Stylosanthes scabra, an Orphan Legume from the Brazilian Caatinga.</title>
        <authorList>
            <person name="Ferreira-Neto J.R.C."/>
            <person name="da Silva M.D."/>
            <person name="Binneck E."/>
            <person name="de Melo N.F."/>
            <person name="da Silva R.H."/>
            <person name="de Melo A.L.T.M."/>
            <person name="Pandolfi V."/>
            <person name="Bustamante F.O."/>
            <person name="Brasileiro-Vidal A.C."/>
            <person name="Benko-Iseppon A.M."/>
        </authorList>
    </citation>
    <scope>NUCLEOTIDE SEQUENCE [LARGE SCALE GENOMIC DNA]</scope>
    <source>
        <tissue evidence="1">Leaves</tissue>
    </source>
</reference>
<name>A0ABU6QRQ9_9FABA</name>
<evidence type="ECO:0000313" key="2">
    <source>
        <dbReference type="Proteomes" id="UP001341840"/>
    </source>
</evidence>